<evidence type="ECO:0000256" key="1">
    <source>
        <dbReference type="ARBA" id="ARBA00022737"/>
    </source>
</evidence>
<dbReference type="SUPFAM" id="SSF50985">
    <property type="entry name" value="RCC1/BLIP-II"/>
    <property type="match status" value="2"/>
</dbReference>
<dbReference type="InterPro" id="IPR058923">
    <property type="entry name" value="RCC1-like_dom"/>
</dbReference>
<feature type="repeat" description="RCC1" evidence="2">
    <location>
        <begin position="16"/>
        <end position="68"/>
    </location>
</feature>
<dbReference type="PROSITE" id="PS00626">
    <property type="entry name" value="RCC1_2"/>
    <property type="match status" value="1"/>
</dbReference>
<dbReference type="Pfam" id="PF25390">
    <property type="entry name" value="WD40_RLD"/>
    <property type="match status" value="1"/>
</dbReference>
<feature type="repeat" description="RCC1" evidence="2">
    <location>
        <begin position="132"/>
        <end position="183"/>
    </location>
</feature>
<dbReference type="InterPro" id="IPR000408">
    <property type="entry name" value="Reg_chr_condens"/>
</dbReference>
<dbReference type="AlphaFoldDB" id="A0AAV7K620"/>
<dbReference type="PROSITE" id="PS50012">
    <property type="entry name" value="RCC1_3"/>
    <property type="match status" value="6"/>
</dbReference>
<feature type="domain" description="RCC1-like" evidence="3">
    <location>
        <begin position="18"/>
        <end position="258"/>
    </location>
</feature>
<dbReference type="EMBL" id="JAKMXF010000166">
    <property type="protein sequence ID" value="KAI6655894.1"/>
    <property type="molecule type" value="Genomic_DNA"/>
</dbReference>
<feature type="repeat" description="RCC1" evidence="2">
    <location>
        <begin position="356"/>
        <end position="402"/>
    </location>
</feature>
<evidence type="ECO:0000256" key="2">
    <source>
        <dbReference type="PROSITE-ProRule" id="PRU00235"/>
    </source>
</evidence>
<organism evidence="4 5">
    <name type="scientific">Oopsacas minuta</name>
    <dbReference type="NCBI Taxonomy" id="111878"/>
    <lineage>
        <taxon>Eukaryota</taxon>
        <taxon>Metazoa</taxon>
        <taxon>Porifera</taxon>
        <taxon>Hexactinellida</taxon>
        <taxon>Hexasterophora</taxon>
        <taxon>Lyssacinosida</taxon>
        <taxon>Leucopsacidae</taxon>
        <taxon>Oopsacas</taxon>
    </lineage>
</organism>
<keyword evidence="5" id="KW-1185">Reference proteome</keyword>
<gene>
    <name evidence="4" type="ORF">LOD99_1628</name>
</gene>
<protein>
    <submittedName>
        <fullName evidence="4">Ultraviolet-B receptor UVR8-like</fullName>
    </submittedName>
</protein>
<dbReference type="PRINTS" id="PR00633">
    <property type="entry name" value="RCCNDNSATION"/>
</dbReference>
<dbReference type="PANTHER" id="PTHR22870">
    <property type="entry name" value="REGULATOR OF CHROMOSOME CONDENSATION"/>
    <property type="match status" value="1"/>
</dbReference>
<sequence length="402" mass="43938">MAVSNPDKNGDKVKIRGIWTWGSDGYGRLGQGTINKHLLTPQKVLGLEGKVITSIACGSAHTIITCYKTDDGKEGEIGCYSWGKCHFGMLGHNELEIDQSIPLQLTVLGDIKEKVRSVGCGQSFSFLVTEGGGTYSWGCGYYGALGHGNETSLLTPKRIEGLKGEKVKSIRGGAFHSIALTEDGKVFSWGRDHMGQLGLAPLSGTSKVRLNHKTPEQVILPSTATKISTFCNHSMILMEDQILLSFGDNTHEQLGHKMPSYDANKDLKKGKEECRVMILSEKELETYIPILDMACGTSHSLAVTTCNKLYSWGNNSNGALGRNDLDKEPKQVKVGDVKFVGVSAGHEFSLALSIDKKVYSWGENYLSKLGRENKTEFPEEVKGLENIDEIICAENHCTALEF</sequence>
<keyword evidence="1" id="KW-0677">Repeat</keyword>
<evidence type="ECO:0000259" key="3">
    <source>
        <dbReference type="Pfam" id="PF25390"/>
    </source>
</evidence>
<evidence type="ECO:0000313" key="4">
    <source>
        <dbReference type="EMBL" id="KAI6655894.1"/>
    </source>
</evidence>
<name>A0AAV7K620_9METZ</name>
<evidence type="ECO:0000313" key="5">
    <source>
        <dbReference type="Proteomes" id="UP001165289"/>
    </source>
</evidence>
<dbReference type="Gene3D" id="2.130.10.30">
    <property type="entry name" value="Regulator of chromosome condensation 1/beta-lactamase-inhibitor protein II"/>
    <property type="match status" value="2"/>
</dbReference>
<dbReference type="PANTHER" id="PTHR22870:SF408">
    <property type="entry name" value="OS09G0560450 PROTEIN"/>
    <property type="match status" value="1"/>
</dbReference>
<comment type="caution">
    <text evidence="4">The sequence shown here is derived from an EMBL/GenBank/DDBJ whole genome shotgun (WGS) entry which is preliminary data.</text>
</comment>
<feature type="repeat" description="RCC1" evidence="2">
    <location>
        <begin position="184"/>
        <end position="240"/>
    </location>
</feature>
<dbReference type="InterPro" id="IPR009091">
    <property type="entry name" value="RCC1/BLIP-II"/>
</dbReference>
<dbReference type="Pfam" id="PF00415">
    <property type="entry name" value="RCC1"/>
    <property type="match status" value="2"/>
</dbReference>
<dbReference type="Proteomes" id="UP001165289">
    <property type="component" value="Unassembled WGS sequence"/>
</dbReference>
<proteinExistence type="predicted"/>
<keyword evidence="4" id="KW-0675">Receptor</keyword>
<reference evidence="4 5" key="1">
    <citation type="journal article" date="2023" name="BMC Biol.">
        <title>The compact genome of the sponge Oopsacas minuta (Hexactinellida) is lacking key metazoan core genes.</title>
        <authorList>
            <person name="Santini S."/>
            <person name="Schenkelaars Q."/>
            <person name="Jourda C."/>
            <person name="Duchesne M."/>
            <person name="Belahbib H."/>
            <person name="Rocher C."/>
            <person name="Selva M."/>
            <person name="Riesgo A."/>
            <person name="Vervoort M."/>
            <person name="Leys S.P."/>
            <person name="Kodjabachian L."/>
            <person name="Le Bivic A."/>
            <person name="Borchiellini C."/>
            <person name="Claverie J.M."/>
            <person name="Renard E."/>
        </authorList>
    </citation>
    <scope>NUCLEOTIDE SEQUENCE [LARGE SCALE GENOMIC DNA]</scope>
    <source>
        <strain evidence="4">SPO-2</strain>
    </source>
</reference>
<feature type="repeat" description="RCC1" evidence="2">
    <location>
        <begin position="307"/>
        <end position="355"/>
    </location>
</feature>
<dbReference type="InterPro" id="IPR051210">
    <property type="entry name" value="Ub_ligase/GEF_domain"/>
</dbReference>
<feature type="repeat" description="RCC1" evidence="2">
    <location>
        <begin position="77"/>
        <end position="131"/>
    </location>
</feature>
<accession>A0AAV7K620</accession>